<evidence type="ECO:0000256" key="1">
    <source>
        <dbReference type="SAM" id="MobiDB-lite"/>
    </source>
</evidence>
<sequence length="570" mass="62323">MLCFPHETRAVQDAHPGCPMRGQCTARLHFAVPACHVIQTSGIYAGDGTSRQHRRRTAQTYTRDHLSASLANPRQLSCLGSYFGYHPWTLKIQTLRVKSLNEGGHGADSGTRGPVLVAYSKLVDAPLDRAERSAVFEPGFAALPSHRLDDDGLRQQRGDVKKAEDFRICRSRRQAAGLKSYAQLKEEALAFAAQATVHSQPCTCRKTSTSTRFFRPTPRPLTRIPTTRSESESSDSPSSLPAPPPVIPSGALGAKISTRMHSDGLEGLSTNGLRSDASVKPRRMPIRSSADALHRSQDTEASSFHPSSPFHVRIPRSRSTRQPATDITLRLASPSLAVTSMPPRTRRPCISRLETLGDLLSRTSPSRHPSRGVLCGSADATSSRYSYCAFNDSTPLLLFLCGDHLPRALVFASASESDSQTCQPALLVLTAVFRHSTSPPPTLALWTQCEPTPEGVRRWIRNDEMMLCTGGRLWVDEFAFLRVRSVDLTGLWVAYALVSRGREEDEAQAPGRVLFLAVLEAMVWACLEGVNDAGSAGAIIRAIRGVEGLGLVEVFARKTYLVIPVRQLQL</sequence>
<comment type="caution">
    <text evidence="2">The sequence shown here is derived from an EMBL/GenBank/DDBJ whole genome shotgun (WGS) entry which is preliminary data.</text>
</comment>
<organism evidence="2 3">
    <name type="scientific">Favolaschia claudopus</name>
    <dbReference type="NCBI Taxonomy" id="2862362"/>
    <lineage>
        <taxon>Eukaryota</taxon>
        <taxon>Fungi</taxon>
        <taxon>Dikarya</taxon>
        <taxon>Basidiomycota</taxon>
        <taxon>Agaricomycotina</taxon>
        <taxon>Agaricomycetes</taxon>
        <taxon>Agaricomycetidae</taxon>
        <taxon>Agaricales</taxon>
        <taxon>Marasmiineae</taxon>
        <taxon>Mycenaceae</taxon>
        <taxon>Favolaschia</taxon>
    </lineage>
</organism>
<feature type="compositionally biased region" description="Low complexity" evidence="1">
    <location>
        <begin position="205"/>
        <end position="239"/>
    </location>
</feature>
<feature type="region of interest" description="Disordered" evidence="1">
    <location>
        <begin position="205"/>
        <end position="326"/>
    </location>
</feature>
<accession>A0AAW0A477</accession>
<protein>
    <submittedName>
        <fullName evidence="2">Uncharacterized protein</fullName>
    </submittedName>
</protein>
<dbReference type="EMBL" id="JAWWNJ010000089">
    <property type="protein sequence ID" value="KAK7000367.1"/>
    <property type="molecule type" value="Genomic_DNA"/>
</dbReference>
<proteinExistence type="predicted"/>
<reference evidence="2 3" key="1">
    <citation type="journal article" date="2024" name="J Genomics">
        <title>Draft genome sequencing and assembly of Favolaschia claudopus CIRM-BRFM 2984 isolated from oak limbs.</title>
        <authorList>
            <person name="Navarro D."/>
            <person name="Drula E."/>
            <person name="Chaduli D."/>
            <person name="Cazenave R."/>
            <person name="Ahrendt S."/>
            <person name="Wang J."/>
            <person name="Lipzen A."/>
            <person name="Daum C."/>
            <person name="Barry K."/>
            <person name="Grigoriev I.V."/>
            <person name="Favel A."/>
            <person name="Rosso M.N."/>
            <person name="Martin F."/>
        </authorList>
    </citation>
    <scope>NUCLEOTIDE SEQUENCE [LARGE SCALE GENOMIC DNA]</scope>
    <source>
        <strain evidence="2 3">CIRM-BRFM 2984</strain>
    </source>
</reference>
<name>A0AAW0A477_9AGAR</name>
<dbReference type="Proteomes" id="UP001362999">
    <property type="component" value="Unassembled WGS sequence"/>
</dbReference>
<evidence type="ECO:0000313" key="3">
    <source>
        <dbReference type="Proteomes" id="UP001362999"/>
    </source>
</evidence>
<keyword evidence="3" id="KW-1185">Reference proteome</keyword>
<gene>
    <name evidence="2" type="ORF">R3P38DRAFT_3285659</name>
</gene>
<dbReference type="AlphaFoldDB" id="A0AAW0A477"/>
<evidence type="ECO:0000313" key="2">
    <source>
        <dbReference type="EMBL" id="KAK7000367.1"/>
    </source>
</evidence>